<dbReference type="GO" id="GO:0005886">
    <property type="term" value="C:plasma membrane"/>
    <property type="evidence" value="ECO:0007669"/>
    <property type="project" value="UniProtKB-SubCell"/>
</dbReference>
<evidence type="ECO:0000256" key="6">
    <source>
        <dbReference type="ARBA" id="ARBA00022989"/>
    </source>
</evidence>
<feature type="transmembrane region" description="Helical" evidence="8">
    <location>
        <begin position="350"/>
        <end position="372"/>
    </location>
</feature>
<name>A0A097QUU3_9EURY</name>
<dbReference type="RefSeq" id="WP_050003219.1">
    <property type="nucleotide sequence ID" value="NZ_CP008887.1"/>
</dbReference>
<dbReference type="PANTHER" id="PTHR32195">
    <property type="entry name" value="OS07G0662800 PROTEIN"/>
    <property type="match status" value="1"/>
</dbReference>
<protein>
    <submittedName>
        <fullName evidence="9">Amino acid permease</fullName>
    </submittedName>
</protein>
<dbReference type="STRING" id="1505907.TEU_07810"/>
<feature type="transmembrane region" description="Helical" evidence="8">
    <location>
        <begin position="292"/>
        <end position="310"/>
    </location>
</feature>
<feature type="transmembrane region" description="Helical" evidence="8">
    <location>
        <begin position="146"/>
        <end position="164"/>
    </location>
</feature>
<sequence length="375" mass="39156">MKRLTLAEASAILIGTQIGAGVLGLPYALKDTGFGGIAIIVAVGVLTLLTALFVLELAVQGEGTLTSLARETLGTAGGWLMLASISVLSYGALIAYIAGSGDILSSLLGIDKSVSALIFWAIMSGIVLMGLKASGEALKASGEAELMLNFLLLGALTVAVALMLPRVDVGNPTSVNTSTRVSGIGVAIFAYVSHMVVPEMYKGLGSAEKTKKAVLIGYLVPMAFYSLFIFAFVGALGGDTPQLATAALEDYYGNVGKILGLVLPLAAISTSYIGIGFAQMDNLREAFRLDKRSAWLLTVVPPLLVYFAGLKSFVSALWLAGTFGGLLYAGILPVAMYVKTRKVCPPKCVAVPHEVAYFAGVVFFMVFVYSVVSLV</sequence>
<keyword evidence="5 8" id="KW-0812">Transmembrane</keyword>
<dbReference type="PANTHER" id="PTHR32195:SF26">
    <property type="entry name" value="TRYPTOPHAN OR TYROSINE TRANSPORTER PROTEIN"/>
    <property type="match status" value="1"/>
</dbReference>
<keyword evidence="10" id="KW-1185">Reference proteome</keyword>
<dbReference type="GO" id="GO:0003333">
    <property type="term" value="P:amino acid transmembrane transport"/>
    <property type="evidence" value="ECO:0007669"/>
    <property type="project" value="InterPro"/>
</dbReference>
<evidence type="ECO:0000313" key="9">
    <source>
        <dbReference type="EMBL" id="AIU70246.1"/>
    </source>
</evidence>
<dbReference type="InterPro" id="IPR018227">
    <property type="entry name" value="Amino_acid_transport_2"/>
</dbReference>
<evidence type="ECO:0000256" key="7">
    <source>
        <dbReference type="ARBA" id="ARBA00023136"/>
    </source>
</evidence>
<dbReference type="OrthoDB" id="103580at2157"/>
<feature type="transmembrane region" description="Helical" evidence="8">
    <location>
        <begin position="34"/>
        <end position="55"/>
    </location>
</feature>
<evidence type="ECO:0000256" key="4">
    <source>
        <dbReference type="ARBA" id="ARBA00022519"/>
    </source>
</evidence>
<reference evidence="9 10" key="1">
    <citation type="journal article" date="2015" name="Int. J. Syst. Evol. Microbiol.">
        <title>Thermococcus eurythermalis sp. nov., a conditional piezophilic hyperthermophilic archaeon with a wide temperature range isolated from an oil-immersed chimney in the Guaymas Basin.</title>
        <authorList>
            <person name="Zhao W."/>
            <person name="Zeng X."/>
            <person name="Xiao X."/>
        </authorList>
    </citation>
    <scope>NUCLEOTIDE SEQUENCE [LARGE SCALE GENOMIC DNA]</scope>
    <source>
        <strain evidence="9 10">A501</strain>
    </source>
</reference>
<dbReference type="Pfam" id="PF03222">
    <property type="entry name" value="Trp_Tyr_perm"/>
    <property type="match status" value="1"/>
</dbReference>
<gene>
    <name evidence="9" type="ORF">TEU_07810</name>
</gene>
<dbReference type="HOGENOM" id="CLU_650091_0_0_2"/>
<dbReference type="GeneID" id="25153341"/>
<evidence type="ECO:0000313" key="10">
    <source>
        <dbReference type="Proteomes" id="UP000029980"/>
    </source>
</evidence>
<keyword evidence="6 8" id="KW-1133">Transmembrane helix</keyword>
<dbReference type="Proteomes" id="UP000029980">
    <property type="component" value="Chromosome"/>
</dbReference>
<dbReference type="Gene3D" id="1.20.1740.10">
    <property type="entry name" value="Amino acid/polyamine transporter I"/>
    <property type="match status" value="1"/>
</dbReference>
<feature type="transmembrane region" description="Helical" evidence="8">
    <location>
        <begin position="213"/>
        <end position="238"/>
    </location>
</feature>
<evidence type="ECO:0000256" key="2">
    <source>
        <dbReference type="ARBA" id="ARBA00022448"/>
    </source>
</evidence>
<feature type="transmembrane region" description="Helical" evidence="8">
    <location>
        <begin position="117"/>
        <end position="134"/>
    </location>
</feature>
<organism evidence="9 10">
    <name type="scientific">Thermococcus eurythermalis</name>
    <dbReference type="NCBI Taxonomy" id="1505907"/>
    <lineage>
        <taxon>Archaea</taxon>
        <taxon>Methanobacteriati</taxon>
        <taxon>Methanobacteriota</taxon>
        <taxon>Thermococci</taxon>
        <taxon>Thermococcales</taxon>
        <taxon>Thermococcaceae</taxon>
        <taxon>Thermococcus</taxon>
    </lineage>
</organism>
<evidence type="ECO:0000256" key="8">
    <source>
        <dbReference type="SAM" id="Phobius"/>
    </source>
</evidence>
<proteinExistence type="predicted"/>
<feature type="transmembrane region" description="Helical" evidence="8">
    <location>
        <begin position="316"/>
        <end position="338"/>
    </location>
</feature>
<keyword evidence="4" id="KW-0997">Cell inner membrane</keyword>
<dbReference type="KEGG" id="teu:TEU_07810"/>
<accession>A0A097QUU3</accession>
<feature type="transmembrane region" description="Helical" evidence="8">
    <location>
        <begin position="76"/>
        <end position="97"/>
    </location>
</feature>
<keyword evidence="2" id="KW-0813">Transport</keyword>
<comment type="subcellular location">
    <subcellularLocation>
        <location evidence="1">Cell inner membrane</location>
        <topology evidence="1">Multi-pass membrane protein</topology>
    </subcellularLocation>
</comment>
<keyword evidence="7 8" id="KW-0472">Membrane</keyword>
<feature type="transmembrane region" description="Helical" evidence="8">
    <location>
        <begin position="184"/>
        <end position="201"/>
    </location>
</feature>
<feature type="transmembrane region" description="Helical" evidence="8">
    <location>
        <begin position="258"/>
        <end position="280"/>
    </location>
</feature>
<dbReference type="AlphaFoldDB" id="A0A097QUU3"/>
<evidence type="ECO:0000256" key="3">
    <source>
        <dbReference type="ARBA" id="ARBA00022475"/>
    </source>
</evidence>
<dbReference type="EMBL" id="CP008887">
    <property type="protein sequence ID" value="AIU70246.1"/>
    <property type="molecule type" value="Genomic_DNA"/>
</dbReference>
<evidence type="ECO:0000256" key="1">
    <source>
        <dbReference type="ARBA" id="ARBA00004429"/>
    </source>
</evidence>
<evidence type="ECO:0000256" key="5">
    <source>
        <dbReference type="ARBA" id="ARBA00022692"/>
    </source>
</evidence>
<keyword evidence="3" id="KW-1003">Cell membrane</keyword>